<dbReference type="FunFam" id="2.40.10.10:FF:000002">
    <property type="entry name" value="Transmembrane protease serine"/>
    <property type="match status" value="1"/>
</dbReference>
<dbReference type="GO" id="GO:0004252">
    <property type="term" value="F:serine-type endopeptidase activity"/>
    <property type="evidence" value="ECO:0007669"/>
    <property type="project" value="InterPro"/>
</dbReference>
<dbReference type="SMART" id="SM00020">
    <property type="entry name" value="Tryp_SPc"/>
    <property type="match status" value="1"/>
</dbReference>
<evidence type="ECO:0000256" key="1">
    <source>
        <dbReference type="ARBA" id="ARBA00023157"/>
    </source>
</evidence>
<organism evidence="5">
    <name type="scientific">Corethrella appendiculata</name>
    <dbReference type="NCBI Taxonomy" id="1370023"/>
    <lineage>
        <taxon>Eukaryota</taxon>
        <taxon>Metazoa</taxon>
        <taxon>Ecdysozoa</taxon>
        <taxon>Arthropoda</taxon>
        <taxon>Hexapoda</taxon>
        <taxon>Insecta</taxon>
        <taxon>Pterygota</taxon>
        <taxon>Neoptera</taxon>
        <taxon>Endopterygota</taxon>
        <taxon>Diptera</taxon>
        <taxon>Nematocera</taxon>
        <taxon>Culicoidea</taxon>
        <taxon>Chaoboridae</taxon>
        <taxon>Corethrella</taxon>
    </lineage>
</organism>
<dbReference type="InterPro" id="IPR001314">
    <property type="entry name" value="Peptidase_S1A"/>
</dbReference>
<dbReference type="SUPFAM" id="SSF50494">
    <property type="entry name" value="Trypsin-like serine proteases"/>
    <property type="match status" value="1"/>
</dbReference>
<feature type="chain" id="PRO_5004659949" evidence="3">
    <location>
        <begin position="26"/>
        <end position="296"/>
    </location>
</feature>
<dbReference type="Pfam" id="PF00089">
    <property type="entry name" value="Trypsin"/>
    <property type="match status" value="1"/>
</dbReference>
<accession>U5EPL4</accession>
<feature type="signal peptide" evidence="3">
    <location>
        <begin position="1"/>
        <end position="25"/>
    </location>
</feature>
<evidence type="ECO:0000313" key="5">
    <source>
        <dbReference type="EMBL" id="JAB55159.1"/>
    </source>
</evidence>
<dbReference type="EMBL" id="GANO01004712">
    <property type="protein sequence ID" value="JAB55159.1"/>
    <property type="molecule type" value="mRNA"/>
</dbReference>
<dbReference type="InterPro" id="IPR001254">
    <property type="entry name" value="Trypsin_dom"/>
</dbReference>
<feature type="domain" description="Peptidase S1" evidence="4">
    <location>
        <begin position="43"/>
        <end position="294"/>
    </location>
</feature>
<evidence type="ECO:0000256" key="3">
    <source>
        <dbReference type="SAM" id="SignalP"/>
    </source>
</evidence>
<evidence type="ECO:0000256" key="2">
    <source>
        <dbReference type="ARBA" id="ARBA00024195"/>
    </source>
</evidence>
<proteinExistence type="evidence at transcript level"/>
<protein>
    <submittedName>
        <fullName evidence="5">Putative serine-type endopeptidase</fullName>
    </submittedName>
</protein>
<dbReference type="PRINTS" id="PR00722">
    <property type="entry name" value="CHYMOTRYPSIN"/>
</dbReference>
<dbReference type="PROSITE" id="PS50240">
    <property type="entry name" value="TRYPSIN_DOM"/>
    <property type="match status" value="1"/>
</dbReference>
<keyword evidence="3" id="KW-0732">Signal</keyword>
<name>U5EPL4_9DIPT</name>
<dbReference type="PANTHER" id="PTHR24252:SF7">
    <property type="entry name" value="HYALIN"/>
    <property type="match status" value="1"/>
</dbReference>
<dbReference type="PROSITE" id="PS00134">
    <property type="entry name" value="TRYPSIN_HIS"/>
    <property type="match status" value="1"/>
</dbReference>
<dbReference type="PANTHER" id="PTHR24252">
    <property type="entry name" value="ACROSIN-RELATED"/>
    <property type="match status" value="1"/>
</dbReference>
<keyword evidence="1" id="KW-1015">Disulfide bond</keyword>
<dbReference type="InterPro" id="IPR009003">
    <property type="entry name" value="Peptidase_S1_PA"/>
</dbReference>
<dbReference type="GO" id="GO:0006508">
    <property type="term" value="P:proteolysis"/>
    <property type="evidence" value="ECO:0007669"/>
    <property type="project" value="InterPro"/>
</dbReference>
<dbReference type="InterPro" id="IPR043504">
    <property type="entry name" value="Peptidase_S1_PA_chymotrypsin"/>
</dbReference>
<dbReference type="AlphaFoldDB" id="U5EPL4"/>
<evidence type="ECO:0000259" key="4">
    <source>
        <dbReference type="PROSITE" id="PS50240"/>
    </source>
</evidence>
<dbReference type="CDD" id="cd00190">
    <property type="entry name" value="Tryp_SPc"/>
    <property type="match status" value="1"/>
</dbReference>
<comment type="similarity">
    <text evidence="2">Belongs to the peptidase S1 family. CLIP subfamily.</text>
</comment>
<sequence length="296" mass="32883">MIYFNSLTLMYLIVILFENFEKLLCQKSLSSIPCGKITRNARIVGGFNAKKGEIPYIASLTKHGSHFCGATILNDRFLVTAGHCVCNGINKQIRPTQIRGIVGLYRMSDFYTNNNQIDGQPDDANGPYEITFKNIIAHPSYICGRQYDDIALLELTKPIYFDKFVQPMCIAAPSNERLEGKIAAVSGWGWENEDKDLGTKSDTLKKAFVEIWNNEQCQNSFRSGKKLKIIKDTQMCASSLKVDACWADSGGPLITDDDTLVGVISTGIGCARQGFPGIYTRVSEYSEWIENIVAAS</sequence>
<reference evidence="5" key="1">
    <citation type="journal article" date="2014" name="Insect Biochem. Mol. Biol.">
        <title>An insight into the sialome of the frog biting fly, Corethrella appendiculata.</title>
        <authorList>
            <person name="Ribeiro J.M.C."/>
            <person name="Chagas A.C."/>
            <person name="Pham V.M."/>
            <person name="Lounibos L.P."/>
            <person name="Calvo E."/>
        </authorList>
    </citation>
    <scope>NUCLEOTIDE SEQUENCE</scope>
    <source>
        <tissue evidence="5">Salivary glands</tissue>
    </source>
</reference>
<dbReference type="InterPro" id="IPR018114">
    <property type="entry name" value="TRYPSIN_HIS"/>
</dbReference>
<dbReference type="Gene3D" id="2.40.10.10">
    <property type="entry name" value="Trypsin-like serine proteases"/>
    <property type="match status" value="1"/>
</dbReference>